<protein>
    <submittedName>
        <fullName evidence="1">Phage major tail 2 family protein</fullName>
    </submittedName>
</protein>
<dbReference type="EMBL" id="LANU01000001">
    <property type="protein sequence ID" value="KJV65998.1"/>
    <property type="molecule type" value="Genomic_DNA"/>
</dbReference>
<gene>
    <name evidence="1" type="ORF">EMUCRT_0186</name>
</gene>
<dbReference type="Pfam" id="PF06199">
    <property type="entry name" value="Phage_tail_2"/>
    <property type="match status" value="1"/>
</dbReference>
<dbReference type="PATRIC" id="fig|1359167.3.peg.180"/>
<proteinExistence type="predicted"/>
<dbReference type="InterPro" id="IPR011855">
    <property type="entry name" value="Phgtail_TP901_1"/>
</dbReference>
<organism evidence="1 2">
    <name type="scientific">Ehrlichia cf. muris str. EmCRT</name>
    <dbReference type="NCBI Taxonomy" id="1359167"/>
    <lineage>
        <taxon>Bacteria</taxon>
        <taxon>Pseudomonadati</taxon>
        <taxon>Pseudomonadota</taxon>
        <taxon>Alphaproteobacteria</taxon>
        <taxon>Rickettsiales</taxon>
        <taxon>Anaplasmataceae</taxon>
        <taxon>Ehrlichia</taxon>
    </lineage>
</organism>
<evidence type="ECO:0000313" key="1">
    <source>
        <dbReference type="EMBL" id="KJV65998.1"/>
    </source>
</evidence>
<dbReference type="RefSeq" id="WP_045804578.1">
    <property type="nucleotide sequence ID" value="NZ_LANU01000001.1"/>
</dbReference>
<dbReference type="AlphaFoldDB" id="A0A0F3ND31"/>
<sequence>MSIQLQIKDSNNSFSSLNNIKSVRISLHNKNEYIKNISLSGWKTALENSGNKHVIFKINGIIDYSPANQLLQQYSFNNDIMELKIIINKKEVISAKCIVELYERYYESSNFDNFNTILTSYKKVTFNDY</sequence>
<accession>A0A0F3ND31</accession>
<evidence type="ECO:0000313" key="2">
    <source>
        <dbReference type="Proteomes" id="UP000033546"/>
    </source>
</evidence>
<comment type="caution">
    <text evidence="1">The sequence shown here is derived from an EMBL/GenBank/DDBJ whole genome shotgun (WGS) entry which is preliminary data.</text>
</comment>
<dbReference type="Proteomes" id="UP000033546">
    <property type="component" value="Unassembled WGS sequence"/>
</dbReference>
<reference evidence="1 2" key="1">
    <citation type="submission" date="2015-02" db="EMBL/GenBank/DDBJ databases">
        <title>Genome Sequencing of Rickettsiales.</title>
        <authorList>
            <person name="Daugherty S.C."/>
            <person name="Su Q."/>
            <person name="Abolude K."/>
            <person name="Beier-Sexton M."/>
            <person name="Carlyon J.A."/>
            <person name="Carter R."/>
            <person name="Day N.P."/>
            <person name="Dumler S.J."/>
            <person name="Dyachenko V."/>
            <person name="Godinez A."/>
            <person name="Kurtti T.J."/>
            <person name="Lichay M."/>
            <person name="Mullins K.E."/>
            <person name="Ott S."/>
            <person name="Pappas-Brown V."/>
            <person name="Paris D.H."/>
            <person name="Patel P."/>
            <person name="Richards A.L."/>
            <person name="Sadzewicz L."/>
            <person name="Sears K."/>
            <person name="Seidman D."/>
            <person name="Sengamalay N."/>
            <person name="Stenos J."/>
            <person name="Tallon L.J."/>
            <person name="Vincent G."/>
            <person name="Fraser C.M."/>
            <person name="Munderloh U."/>
            <person name="Dunning-Hotopp J.C."/>
        </authorList>
    </citation>
    <scope>NUCLEOTIDE SEQUENCE [LARGE SCALE GENOMIC DNA]</scope>
    <source>
        <strain evidence="1 2">EmCRT</strain>
    </source>
</reference>
<name>A0A0F3ND31_9RICK</name>